<dbReference type="GO" id="GO:0032259">
    <property type="term" value="P:methylation"/>
    <property type="evidence" value="ECO:0007669"/>
    <property type="project" value="UniProtKB-KW"/>
</dbReference>
<keyword evidence="3 6" id="KW-0808">Transferase</keyword>
<organism evidence="8 9">
    <name type="scientific">Streptosporangium algeriense</name>
    <dbReference type="NCBI Taxonomy" id="1682748"/>
    <lineage>
        <taxon>Bacteria</taxon>
        <taxon>Bacillati</taxon>
        <taxon>Actinomycetota</taxon>
        <taxon>Actinomycetes</taxon>
        <taxon>Streptosporangiales</taxon>
        <taxon>Streptosporangiaceae</taxon>
        <taxon>Streptosporangium</taxon>
    </lineage>
</organism>
<feature type="compositionally biased region" description="Low complexity" evidence="7">
    <location>
        <begin position="247"/>
        <end position="257"/>
    </location>
</feature>
<evidence type="ECO:0000256" key="5">
    <source>
        <dbReference type="ARBA" id="ARBA00022747"/>
    </source>
</evidence>
<sequence>MTHADVLSVGSVCTGYGGLDLALSAVLDTRLAWVADPAPAPTAILTHHYPHTPNLGDLTTLDWTTVPPVDVLTAGFPCQDLSYAGHGAGITEGTRSGLWLTIAHAVGVLRPRLLLLENVAAIVARRPGLDIVLADLARLGFDAEWTCVRASDVGAPHRRERWFLLAWPADPDGPRLEGHRLPRAAAEHGDAAADPHHLGEHRDRATRRPPQRHPARPGRTTADPTGIGSGEPADPAHPLSTGRRTRTVPGRRSGRTTVHPRNDLRDETAVDWGRYGPAVTRWENITGRRAPRPTDDRRRLSPPFVEWLMGLPPGWVTAVPGLTRNQQLHALGNGVVPAQAQRALHTLLPAHRTAPTGNEAAA</sequence>
<keyword evidence="2 6" id="KW-0489">Methyltransferase</keyword>
<evidence type="ECO:0000256" key="4">
    <source>
        <dbReference type="ARBA" id="ARBA00022691"/>
    </source>
</evidence>
<evidence type="ECO:0000256" key="3">
    <source>
        <dbReference type="ARBA" id="ARBA00022679"/>
    </source>
</evidence>
<evidence type="ECO:0000256" key="1">
    <source>
        <dbReference type="ARBA" id="ARBA00011975"/>
    </source>
</evidence>
<dbReference type="EMBL" id="JBHTHX010000510">
    <property type="protein sequence ID" value="MFD0886078.1"/>
    <property type="molecule type" value="Genomic_DNA"/>
</dbReference>
<dbReference type="InterPro" id="IPR029063">
    <property type="entry name" value="SAM-dependent_MTases_sf"/>
</dbReference>
<dbReference type="InterPro" id="IPR018117">
    <property type="entry name" value="C5_DNA_meth_AS"/>
</dbReference>
<name>A0ABW3DQI3_9ACTN</name>
<evidence type="ECO:0000256" key="7">
    <source>
        <dbReference type="SAM" id="MobiDB-lite"/>
    </source>
</evidence>
<evidence type="ECO:0000256" key="2">
    <source>
        <dbReference type="ARBA" id="ARBA00022603"/>
    </source>
</evidence>
<dbReference type="Pfam" id="PF00145">
    <property type="entry name" value="DNA_methylase"/>
    <property type="match status" value="1"/>
</dbReference>
<feature type="region of interest" description="Disordered" evidence="7">
    <location>
        <begin position="186"/>
        <end position="260"/>
    </location>
</feature>
<dbReference type="InterPro" id="IPR001525">
    <property type="entry name" value="C5_MeTfrase"/>
</dbReference>
<comment type="similarity">
    <text evidence="6">Belongs to the class I-like SAM-binding methyltransferase superfamily. C5-methyltransferase family.</text>
</comment>
<keyword evidence="9" id="KW-1185">Reference proteome</keyword>
<protein>
    <recommendedName>
        <fullName evidence="1">DNA (cytosine-5-)-methyltransferase</fullName>
        <ecNumber evidence="1">2.1.1.37</ecNumber>
    </recommendedName>
</protein>
<accession>A0ABW3DQI3</accession>
<dbReference type="Gene3D" id="3.40.50.150">
    <property type="entry name" value="Vaccinia Virus protein VP39"/>
    <property type="match status" value="1"/>
</dbReference>
<dbReference type="GO" id="GO:0003886">
    <property type="term" value="F:DNA (cytosine-5-)-methyltransferase activity"/>
    <property type="evidence" value="ECO:0007669"/>
    <property type="project" value="UniProtKB-EC"/>
</dbReference>
<dbReference type="EC" id="2.1.1.37" evidence="1"/>
<comment type="caution">
    <text evidence="8">The sequence shown here is derived from an EMBL/GenBank/DDBJ whole genome shotgun (WGS) entry which is preliminary data.</text>
</comment>
<dbReference type="PANTHER" id="PTHR46098">
    <property type="entry name" value="TRNA (CYTOSINE(38)-C(5))-METHYLTRANSFERASE"/>
    <property type="match status" value="1"/>
</dbReference>
<evidence type="ECO:0000313" key="8">
    <source>
        <dbReference type="EMBL" id="MFD0886078.1"/>
    </source>
</evidence>
<evidence type="ECO:0000256" key="6">
    <source>
        <dbReference type="PROSITE-ProRule" id="PRU01016"/>
    </source>
</evidence>
<gene>
    <name evidence="8" type="ORF">ACFQ08_16145</name>
</gene>
<keyword evidence="4 6" id="KW-0949">S-adenosyl-L-methionine</keyword>
<dbReference type="PRINTS" id="PR00105">
    <property type="entry name" value="C5METTRFRASE"/>
</dbReference>
<reference evidence="9" key="1">
    <citation type="journal article" date="2019" name="Int. J. Syst. Evol. Microbiol.">
        <title>The Global Catalogue of Microorganisms (GCM) 10K type strain sequencing project: providing services to taxonomists for standard genome sequencing and annotation.</title>
        <authorList>
            <consortium name="The Broad Institute Genomics Platform"/>
            <consortium name="The Broad Institute Genome Sequencing Center for Infectious Disease"/>
            <person name="Wu L."/>
            <person name="Ma J."/>
        </authorList>
    </citation>
    <scope>NUCLEOTIDE SEQUENCE [LARGE SCALE GENOMIC DNA]</scope>
    <source>
        <strain evidence="9">CCUG 62974</strain>
    </source>
</reference>
<dbReference type="PROSITE" id="PS00094">
    <property type="entry name" value="C5_MTASE_1"/>
    <property type="match status" value="1"/>
</dbReference>
<evidence type="ECO:0000313" key="9">
    <source>
        <dbReference type="Proteomes" id="UP001597024"/>
    </source>
</evidence>
<proteinExistence type="inferred from homology"/>
<dbReference type="SUPFAM" id="SSF53335">
    <property type="entry name" value="S-adenosyl-L-methionine-dependent methyltransferases"/>
    <property type="match status" value="1"/>
</dbReference>
<dbReference type="InterPro" id="IPR050750">
    <property type="entry name" value="C5-MTase"/>
</dbReference>
<feature type="compositionally biased region" description="Basic residues" evidence="7">
    <location>
        <begin position="204"/>
        <end position="216"/>
    </location>
</feature>
<feature type="active site" evidence="6">
    <location>
        <position position="78"/>
    </location>
</feature>
<dbReference type="PANTHER" id="PTHR46098:SF1">
    <property type="entry name" value="TRNA (CYTOSINE(38)-C(5))-METHYLTRANSFERASE"/>
    <property type="match status" value="1"/>
</dbReference>
<dbReference type="Proteomes" id="UP001597024">
    <property type="component" value="Unassembled WGS sequence"/>
</dbReference>
<feature type="compositionally biased region" description="Basic and acidic residues" evidence="7">
    <location>
        <begin position="186"/>
        <end position="203"/>
    </location>
</feature>
<keyword evidence="5" id="KW-0680">Restriction system</keyword>
<dbReference type="PROSITE" id="PS51679">
    <property type="entry name" value="SAM_MT_C5"/>
    <property type="match status" value="1"/>
</dbReference>